<evidence type="ECO:0000256" key="3">
    <source>
        <dbReference type="ARBA" id="ARBA00023163"/>
    </source>
</evidence>
<feature type="region of interest" description="Disordered" evidence="4">
    <location>
        <begin position="1"/>
        <end position="20"/>
    </location>
</feature>
<dbReference type="GO" id="GO:0000976">
    <property type="term" value="F:transcription cis-regulatory region binding"/>
    <property type="evidence" value="ECO:0007669"/>
    <property type="project" value="TreeGrafter"/>
</dbReference>
<evidence type="ECO:0000256" key="2">
    <source>
        <dbReference type="ARBA" id="ARBA00023125"/>
    </source>
</evidence>
<evidence type="ECO:0000259" key="5">
    <source>
        <dbReference type="PROSITE" id="PS50932"/>
    </source>
</evidence>
<dbReference type="InterPro" id="IPR000843">
    <property type="entry name" value="HTH_LacI"/>
</dbReference>
<dbReference type="STRING" id="593907.Celgi_2560"/>
<dbReference type="GO" id="GO:0003700">
    <property type="term" value="F:DNA-binding transcription factor activity"/>
    <property type="evidence" value="ECO:0007669"/>
    <property type="project" value="TreeGrafter"/>
</dbReference>
<dbReference type="Pfam" id="PF00356">
    <property type="entry name" value="LacI"/>
    <property type="match status" value="1"/>
</dbReference>
<evidence type="ECO:0000313" key="6">
    <source>
        <dbReference type="EMBL" id="AEI13059.1"/>
    </source>
</evidence>
<dbReference type="InterPro" id="IPR028082">
    <property type="entry name" value="Peripla_BP_I"/>
</dbReference>
<proteinExistence type="predicted"/>
<sequence length="373" mass="39999">MTTDALPGSAQPPVTTRDAAPVRKVRKVSGRRGGAVTMHEVAARASVSVKTVSNVINGYPYIRESTRQKVEEAILELGYQVNVSARNLRRGRTGLIGLAVPELSLPYFAELADSVIRAAEERGVTVLIEQTGAVRERELEVISGQRRQFTDGLIYSPLALGPDDVGELAVVAYPLVLLGERIFGGPADHVTMSNVEAARAATRHLIERGRRRIAVVGAHPGEGVGSAALRVQGYRRALEDAGIPFDPALVAEAGLWHRATGAEAMAHLLDAGVELDAVFGLNDALALGALHELHRRRIDVPGQVAVMGFDDIDETAYSAPTLSTVHPGREEIARTAVDLLLARIDDPDDERPFQQVIADYSIVARDSTAVVQA</sequence>
<dbReference type="EMBL" id="CP002665">
    <property type="protein sequence ID" value="AEI13059.1"/>
    <property type="molecule type" value="Genomic_DNA"/>
</dbReference>
<dbReference type="SUPFAM" id="SSF53822">
    <property type="entry name" value="Periplasmic binding protein-like I"/>
    <property type="match status" value="1"/>
</dbReference>
<dbReference type="PANTHER" id="PTHR30146:SF109">
    <property type="entry name" value="HTH-TYPE TRANSCRIPTIONAL REGULATOR GALS"/>
    <property type="match status" value="1"/>
</dbReference>
<dbReference type="Gene3D" id="1.10.260.40">
    <property type="entry name" value="lambda repressor-like DNA-binding domains"/>
    <property type="match status" value="1"/>
</dbReference>
<keyword evidence="2" id="KW-0238">DNA-binding</keyword>
<dbReference type="HOGENOM" id="CLU_037628_6_1_11"/>
<reference evidence="7" key="1">
    <citation type="submission" date="2011-04" db="EMBL/GenBank/DDBJ databases">
        <title>Complete sequence of Cellvibrio gilvus ATCC 13127.</title>
        <authorList>
            <person name="Lucas S."/>
            <person name="Han J."/>
            <person name="Lapidus A."/>
            <person name="Cheng J.-F."/>
            <person name="Goodwin L."/>
            <person name="Pitluck S."/>
            <person name="Peters L."/>
            <person name="Munk A."/>
            <person name="Detter J.C."/>
            <person name="Han C."/>
            <person name="Tapia R."/>
            <person name="Land M."/>
            <person name="Hauser L."/>
            <person name="Kyrpides N."/>
            <person name="Ivanova N."/>
            <person name="Ovchinnikova G."/>
            <person name="Pagani I."/>
            <person name="Mead D."/>
            <person name="Brumm P."/>
            <person name="Woyke T."/>
        </authorList>
    </citation>
    <scope>NUCLEOTIDE SEQUENCE [LARGE SCALE GENOMIC DNA]</scope>
    <source>
        <strain evidence="7">ATCC 13127 / NRRL B-14078</strain>
    </source>
</reference>
<keyword evidence="7" id="KW-1185">Reference proteome</keyword>
<name>F8A366_CELGA</name>
<dbReference type="Gene3D" id="3.40.50.2300">
    <property type="match status" value="2"/>
</dbReference>
<dbReference type="AlphaFoldDB" id="F8A366"/>
<evidence type="ECO:0000256" key="1">
    <source>
        <dbReference type="ARBA" id="ARBA00023015"/>
    </source>
</evidence>
<dbReference type="SMART" id="SM00354">
    <property type="entry name" value="HTH_LACI"/>
    <property type="match status" value="1"/>
</dbReference>
<dbReference type="InterPro" id="IPR046335">
    <property type="entry name" value="LacI/GalR-like_sensor"/>
</dbReference>
<accession>F8A366</accession>
<dbReference type="CDD" id="cd01392">
    <property type="entry name" value="HTH_LacI"/>
    <property type="match status" value="1"/>
</dbReference>
<keyword evidence="3" id="KW-0804">Transcription</keyword>
<dbReference type="Proteomes" id="UP000000485">
    <property type="component" value="Chromosome"/>
</dbReference>
<protein>
    <submittedName>
        <fullName evidence="6">Transcriptional regulator, LacI family</fullName>
    </submittedName>
</protein>
<feature type="domain" description="HTH lacI-type" evidence="5">
    <location>
        <begin position="36"/>
        <end position="90"/>
    </location>
</feature>
<organism evidence="6 7">
    <name type="scientific">Cellulomonas gilvus (strain ATCC 13127 / NRRL B-14078)</name>
    <name type="common">Cellvibrio gilvus</name>
    <dbReference type="NCBI Taxonomy" id="593907"/>
    <lineage>
        <taxon>Bacteria</taxon>
        <taxon>Bacillati</taxon>
        <taxon>Actinomycetota</taxon>
        <taxon>Actinomycetes</taxon>
        <taxon>Micrococcales</taxon>
        <taxon>Cellulomonadaceae</taxon>
        <taxon>Cellulomonas</taxon>
    </lineage>
</organism>
<dbReference type="PANTHER" id="PTHR30146">
    <property type="entry name" value="LACI-RELATED TRANSCRIPTIONAL REPRESSOR"/>
    <property type="match status" value="1"/>
</dbReference>
<dbReference type="Pfam" id="PF13377">
    <property type="entry name" value="Peripla_BP_3"/>
    <property type="match status" value="1"/>
</dbReference>
<dbReference type="SUPFAM" id="SSF47413">
    <property type="entry name" value="lambda repressor-like DNA-binding domains"/>
    <property type="match status" value="1"/>
</dbReference>
<evidence type="ECO:0000313" key="7">
    <source>
        <dbReference type="Proteomes" id="UP000000485"/>
    </source>
</evidence>
<dbReference type="InterPro" id="IPR010982">
    <property type="entry name" value="Lambda_DNA-bd_dom_sf"/>
</dbReference>
<dbReference type="PROSITE" id="PS50932">
    <property type="entry name" value="HTH_LACI_2"/>
    <property type="match status" value="1"/>
</dbReference>
<dbReference type="eggNOG" id="COG1609">
    <property type="taxonomic scope" value="Bacteria"/>
</dbReference>
<dbReference type="CDD" id="cd06267">
    <property type="entry name" value="PBP1_LacI_sugar_binding-like"/>
    <property type="match status" value="1"/>
</dbReference>
<keyword evidence="1" id="KW-0805">Transcription regulation</keyword>
<gene>
    <name evidence="6" type="ordered locus">Celgi_2560</name>
</gene>
<dbReference type="KEGG" id="cga:Celgi_2560"/>
<dbReference type="PROSITE" id="PS00356">
    <property type="entry name" value="HTH_LACI_1"/>
    <property type="match status" value="1"/>
</dbReference>
<evidence type="ECO:0000256" key="4">
    <source>
        <dbReference type="SAM" id="MobiDB-lite"/>
    </source>
</evidence>